<accession>A0ABV0YP81</accession>
<organism evidence="1 2">
    <name type="scientific">Ameca splendens</name>
    <dbReference type="NCBI Taxonomy" id="208324"/>
    <lineage>
        <taxon>Eukaryota</taxon>
        <taxon>Metazoa</taxon>
        <taxon>Chordata</taxon>
        <taxon>Craniata</taxon>
        <taxon>Vertebrata</taxon>
        <taxon>Euteleostomi</taxon>
        <taxon>Actinopterygii</taxon>
        <taxon>Neopterygii</taxon>
        <taxon>Teleostei</taxon>
        <taxon>Neoteleostei</taxon>
        <taxon>Acanthomorphata</taxon>
        <taxon>Ovalentaria</taxon>
        <taxon>Atherinomorphae</taxon>
        <taxon>Cyprinodontiformes</taxon>
        <taxon>Goodeidae</taxon>
        <taxon>Ameca</taxon>
    </lineage>
</organism>
<name>A0ABV0YP81_9TELE</name>
<evidence type="ECO:0000313" key="2">
    <source>
        <dbReference type="Proteomes" id="UP001469553"/>
    </source>
</evidence>
<keyword evidence="2" id="KW-1185">Reference proteome</keyword>
<evidence type="ECO:0000313" key="1">
    <source>
        <dbReference type="EMBL" id="MEQ2295205.1"/>
    </source>
</evidence>
<dbReference type="EMBL" id="JAHRIP010038329">
    <property type="protein sequence ID" value="MEQ2295205.1"/>
    <property type="molecule type" value="Genomic_DNA"/>
</dbReference>
<dbReference type="Proteomes" id="UP001469553">
    <property type="component" value="Unassembled WGS sequence"/>
</dbReference>
<protein>
    <submittedName>
        <fullName evidence="1">Uncharacterized protein</fullName>
    </submittedName>
</protein>
<gene>
    <name evidence="1" type="ORF">AMECASPLE_011673</name>
</gene>
<reference evidence="1 2" key="1">
    <citation type="submission" date="2021-06" db="EMBL/GenBank/DDBJ databases">
        <authorList>
            <person name="Palmer J.M."/>
        </authorList>
    </citation>
    <scope>NUCLEOTIDE SEQUENCE [LARGE SCALE GENOMIC DNA]</scope>
    <source>
        <strain evidence="1 2">AS_MEX2019</strain>
        <tissue evidence="1">Muscle</tissue>
    </source>
</reference>
<sequence length="104" mass="11503">MCVFMPDSVTPVLSGGMTQNTSKVLWEACGKIPKMFDPIIQLRNGSIKLLFLPASVFDILRSNGNGLEWAADWEHLGPMFPVWCIKARLLLIPVAVLDFSIAGR</sequence>
<comment type="caution">
    <text evidence="1">The sequence shown here is derived from an EMBL/GenBank/DDBJ whole genome shotgun (WGS) entry which is preliminary data.</text>
</comment>
<proteinExistence type="predicted"/>